<accession>A0A6A3QLT8</accession>
<comment type="caution">
    <text evidence="1">The sequence shown here is derived from an EMBL/GenBank/DDBJ whole genome shotgun (WGS) entry which is preliminary data.</text>
</comment>
<dbReference type="PANTHER" id="PTHR48471:SF1">
    <property type="entry name" value="DDE TNP4 DOMAIN-CONTAINING PROTEIN"/>
    <property type="match status" value="1"/>
</dbReference>
<evidence type="ECO:0000313" key="2">
    <source>
        <dbReference type="Proteomes" id="UP000441208"/>
    </source>
</evidence>
<reference evidence="1 2" key="1">
    <citation type="submission" date="2018-08" db="EMBL/GenBank/DDBJ databases">
        <title>Genomic investigation of the strawberry pathogen Phytophthora fragariae indicates pathogenicity is determined by transcriptional variation in three key races.</title>
        <authorList>
            <person name="Adams T.M."/>
            <person name="Armitage A.D."/>
            <person name="Sobczyk M.K."/>
            <person name="Bates H.J."/>
            <person name="Dunwell J.M."/>
            <person name="Nellist C.F."/>
            <person name="Harrison R.J."/>
        </authorList>
    </citation>
    <scope>NUCLEOTIDE SEQUENCE [LARGE SCALE GENOMIC DNA]</scope>
    <source>
        <strain evidence="1 2">NOV-71</strain>
    </source>
</reference>
<name>A0A6A3QLT8_9STRA</name>
<protein>
    <submittedName>
        <fullName evidence="1">Uncharacterized protein</fullName>
    </submittedName>
</protein>
<dbReference type="AlphaFoldDB" id="A0A6A3QLT8"/>
<dbReference type="PANTHER" id="PTHR48471">
    <property type="entry name" value="DDE TNP4 DOMAIN-CONTAINING PROTEIN"/>
    <property type="match status" value="1"/>
</dbReference>
<sequence length="161" mass="18785">MASEDTDVLLVLADAFVRQGEALHEARREVFRLLVEEAWKVAMRSRHYLTAQCLDVPCDSAWMVLYRYGSDINFLNATSLTKSSFRQLLRRFASYYYIPRARSRGRPLKLRYHHQVELAKLVEAREPLLKHTFGFIDGKNFKVQQPSNADLQNAIRMYCVV</sequence>
<gene>
    <name evidence="1" type="ORF">PF007_g23642</name>
</gene>
<dbReference type="EMBL" id="QXFZ01002259">
    <property type="protein sequence ID" value="KAE9078954.1"/>
    <property type="molecule type" value="Genomic_DNA"/>
</dbReference>
<organism evidence="1 2">
    <name type="scientific">Phytophthora fragariae</name>
    <dbReference type="NCBI Taxonomy" id="53985"/>
    <lineage>
        <taxon>Eukaryota</taxon>
        <taxon>Sar</taxon>
        <taxon>Stramenopiles</taxon>
        <taxon>Oomycota</taxon>
        <taxon>Peronosporomycetes</taxon>
        <taxon>Peronosporales</taxon>
        <taxon>Peronosporaceae</taxon>
        <taxon>Phytophthora</taxon>
    </lineage>
</organism>
<evidence type="ECO:0000313" key="1">
    <source>
        <dbReference type="EMBL" id="KAE9078954.1"/>
    </source>
</evidence>
<proteinExistence type="predicted"/>
<dbReference type="Proteomes" id="UP000441208">
    <property type="component" value="Unassembled WGS sequence"/>
</dbReference>